<dbReference type="Proteomes" id="UP000192727">
    <property type="component" value="Chromosome"/>
</dbReference>
<name>A0A1V0UPX4_9BACL</name>
<protein>
    <recommendedName>
        <fullName evidence="1">HTH LytTR-type domain-containing protein</fullName>
    </recommendedName>
</protein>
<feature type="domain" description="HTH LytTR-type" evidence="1">
    <location>
        <begin position="22"/>
        <end position="104"/>
    </location>
</feature>
<accession>A0A1V0UPX4</accession>
<dbReference type="AlphaFoldDB" id="A0A1V0UPX4"/>
<reference evidence="2 3" key="1">
    <citation type="submission" date="2017-03" db="EMBL/GenBank/DDBJ databases">
        <title>Paenibacillus larvae genome sequencing.</title>
        <authorList>
            <person name="Dingman D.W."/>
        </authorList>
    </citation>
    <scope>NUCLEOTIDE SEQUENCE [LARGE SCALE GENOMIC DNA]</scope>
    <source>
        <strain evidence="2 3">SAG 10367</strain>
    </source>
</reference>
<evidence type="ECO:0000313" key="3">
    <source>
        <dbReference type="Proteomes" id="UP000192727"/>
    </source>
</evidence>
<dbReference type="GO" id="GO:0003677">
    <property type="term" value="F:DNA binding"/>
    <property type="evidence" value="ECO:0007669"/>
    <property type="project" value="InterPro"/>
</dbReference>
<dbReference type="EMBL" id="CP020557">
    <property type="protein sequence ID" value="ARF67002.1"/>
    <property type="molecule type" value="Genomic_DNA"/>
</dbReference>
<evidence type="ECO:0000259" key="1">
    <source>
        <dbReference type="Pfam" id="PF04397"/>
    </source>
</evidence>
<sequence>MKITCIKAKTKKEVFTELDIQKDVYFIDKTKKVLTFHSRQGVFYQIVTLSMLEKLLEGFGFEKFDVGNLVNVNLIKNVDINNRRVYFDDGSYTTISKRHIKKVMRNSHITKI</sequence>
<evidence type="ECO:0000313" key="2">
    <source>
        <dbReference type="EMBL" id="ARF67002.1"/>
    </source>
</evidence>
<dbReference type="InterPro" id="IPR007492">
    <property type="entry name" value="LytTR_DNA-bd_dom"/>
</dbReference>
<proteinExistence type="predicted"/>
<organism evidence="2 3">
    <name type="scientific">Paenibacillus larvae subsp. pulvifaciens</name>
    <dbReference type="NCBI Taxonomy" id="1477"/>
    <lineage>
        <taxon>Bacteria</taxon>
        <taxon>Bacillati</taxon>
        <taxon>Bacillota</taxon>
        <taxon>Bacilli</taxon>
        <taxon>Bacillales</taxon>
        <taxon>Paenibacillaceae</taxon>
        <taxon>Paenibacillus</taxon>
    </lineage>
</organism>
<dbReference type="Pfam" id="PF04397">
    <property type="entry name" value="LytTR"/>
    <property type="match status" value="1"/>
</dbReference>
<dbReference type="Gene3D" id="2.40.50.1020">
    <property type="entry name" value="LytTr DNA-binding domain"/>
    <property type="match status" value="1"/>
</dbReference>
<dbReference type="RefSeq" id="WP_083038578.1">
    <property type="nucleotide sequence ID" value="NZ_CP020557.1"/>
</dbReference>
<gene>
    <name evidence="2" type="ORF">B7C51_03065</name>
</gene>